<evidence type="ECO:0000256" key="5">
    <source>
        <dbReference type="ARBA" id="ARBA00022617"/>
    </source>
</evidence>
<dbReference type="InterPro" id="IPR052168">
    <property type="entry name" value="Cytochrome_b561_oxidase"/>
</dbReference>
<evidence type="ECO:0000256" key="7">
    <source>
        <dbReference type="ARBA" id="ARBA00022723"/>
    </source>
</evidence>
<dbReference type="SMART" id="SM00867">
    <property type="entry name" value="YceI"/>
    <property type="match status" value="1"/>
</dbReference>
<dbReference type="Pfam" id="PF01292">
    <property type="entry name" value="Ni_hydr_CYTB"/>
    <property type="match status" value="1"/>
</dbReference>
<feature type="signal peptide" evidence="14">
    <location>
        <begin position="1"/>
        <end position="41"/>
    </location>
</feature>
<reference evidence="16 17" key="1">
    <citation type="submission" date="2019-03" db="EMBL/GenBank/DDBJ databases">
        <title>Ruegeria lutea sp. nov., a novel strain, isolated from marine sediment, the Masan Bay, South Korea.</title>
        <authorList>
            <person name="Kim J."/>
            <person name="Kim D.-Y."/>
            <person name="Lee S.-S."/>
        </authorList>
    </citation>
    <scope>NUCLEOTIDE SEQUENCE [LARGE SCALE GENOMIC DNA]</scope>
    <source>
        <strain evidence="16 17">318-1</strain>
    </source>
</reference>
<evidence type="ECO:0000256" key="11">
    <source>
        <dbReference type="ARBA" id="ARBA00023136"/>
    </source>
</evidence>
<keyword evidence="6 13" id="KW-0812">Transmembrane</keyword>
<feature type="transmembrane region" description="Helical" evidence="13">
    <location>
        <begin position="212"/>
        <end position="231"/>
    </location>
</feature>
<dbReference type="SUPFAM" id="SSF101874">
    <property type="entry name" value="YceI-like"/>
    <property type="match status" value="1"/>
</dbReference>
<feature type="transmembrane region" description="Helical" evidence="13">
    <location>
        <begin position="57"/>
        <end position="83"/>
    </location>
</feature>
<evidence type="ECO:0000259" key="15">
    <source>
        <dbReference type="SMART" id="SM00867"/>
    </source>
</evidence>
<feature type="domain" description="Lipid/polyisoprenoid-binding YceI-like" evidence="15">
    <location>
        <begin position="249"/>
        <end position="404"/>
    </location>
</feature>
<keyword evidence="17" id="KW-1185">Reference proteome</keyword>
<dbReference type="SUPFAM" id="SSF81342">
    <property type="entry name" value="Transmembrane di-heme cytochromes"/>
    <property type="match status" value="1"/>
</dbReference>
<feature type="transmembrane region" description="Helical" evidence="13">
    <location>
        <begin position="157"/>
        <end position="181"/>
    </location>
</feature>
<proteinExistence type="inferred from homology"/>
<gene>
    <name evidence="16" type="ORF">E1832_08055</name>
</gene>
<dbReference type="GO" id="GO:0005886">
    <property type="term" value="C:plasma membrane"/>
    <property type="evidence" value="ECO:0007669"/>
    <property type="project" value="UniProtKB-SubCell"/>
</dbReference>
<dbReference type="Pfam" id="PF04264">
    <property type="entry name" value="YceI"/>
    <property type="match status" value="1"/>
</dbReference>
<evidence type="ECO:0000256" key="1">
    <source>
        <dbReference type="ARBA" id="ARBA00001970"/>
    </source>
</evidence>
<dbReference type="InterPro" id="IPR011577">
    <property type="entry name" value="Cyt_b561_bac/Ni-Hgenase"/>
</dbReference>
<dbReference type="PANTHER" id="PTHR30529">
    <property type="entry name" value="CYTOCHROME B561"/>
    <property type="match status" value="1"/>
</dbReference>
<dbReference type="PANTHER" id="PTHR30529:SF7">
    <property type="entry name" value="CYTOCHROME B561 BACTERIAL_NI-HYDROGENASE DOMAIN-CONTAINING PROTEIN"/>
    <property type="match status" value="1"/>
</dbReference>
<name>A0A4R5VDI7_9RHOB</name>
<comment type="cofactor">
    <cofactor evidence="1">
        <name>heme b</name>
        <dbReference type="ChEBI" id="CHEBI:60344"/>
    </cofactor>
</comment>
<evidence type="ECO:0000256" key="6">
    <source>
        <dbReference type="ARBA" id="ARBA00022692"/>
    </source>
</evidence>
<sequence>MPLANTDRSYGAVSKTFHWLTALLILTALPLGWIASTLAHAATDPASGATDADVARAGLLFSLHKTVGVAVFFVALARILWAMTQAKPGLLNAENRPEATAAELAHWLLYGALVLVPLSGWVHHAATTGFAPILWPFGQSLPFVPKSPALAEISGGLHFIAMLVLVAALLAHVAGALKHFVIDRDFTLQRMLPGFGAGPQPGKARHSALPPVLAALVWIGALGLGGAAGLLSPAAQAPRGPALERLASDWQVRDGALEITVQQMGKPVSGHFGDWTAAITFEPRDTPGPAGSVEVQISIPSLALGSVTSQAMGADFFDAERFPRAVFRGEIVRTETGYAARGPLSLRGVEVAVALPFALEIDGDTAQMEGALSLDRLAFGIGQGMAEEASLGHGVAVSVTLIATRSPAPST</sequence>
<keyword evidence="11 13" id="KW-0472">Membrane</keyword>
<keyword evidence="8" id="KW-0249">Electron transport</keyword>
<comment type="similarity">
    <text evidence="12">Belongs to the cytochrome b561 family.</text>
</comment>
<dbReference type="AlphaFoldDB" id="A0A4R5VDI7"/>
<evidence type="ECO:0000256" key="10">
    <source>
        <dbReference type="ARBA" id="ARBA00023004"/>
    </source>
</evidence>
<keyword evidence="4" id="KW-1003">Cell membrane</keyword>
<comment type="caution">
    <text evidence="16">The sequence shown here is derived from an EMBL/GenBank/DDBJ whole genome shotgun (WGS) entry which is preliminary data.</text>
</comment>
<dbReference type="InterPro" id="IPR036761">
    <property type="entry name" value="TTHA0802/YceI-like_sf"/>
</dbReference>
<evidence type="ECO:0000256" key="8">
    <source>
        <dbReference type="ARBA" id="ARBA00022982"/>
    </source>
</evidence>
<accession>A0A4R5VDI7</accession>
<keyword evidence="10" id="KW-0408">Iron</keyword>
<evidence type="ECO:0000256" key="14">
    <source>
        <dbReference type="SAM" id="SignalP"/>
    </source>
</evidence>
<comment type="subcellular location">
    <subcellularLocation>
        <location evidence="2">Cell membrane</location>
        <topology evidence="2">Multi-pass membrane protein</topology>
    </subcellularLocation>
</comment>
<dbReference type="InterPro" id="IPR007372">
    <property type="entry name" value="Lipid/polyisoprenoid-bd_YceI"/>
</dbReference>
<evidence type="ECO:0000256" key="12">
    <source>
        <dbReference type="ARBA" id="ARBA00037975"/>
    </source>
</evidence>
<dbReference type="RefSeq" id="WP_133359228.1">
    <property type="nucleotide sequence ID" value="NZ_SMUV01000060.1"/>
</dbReference>
<evidence type="ECO:0000313" key="16">
    <source>
        <dbReference type="EMBL" id="TDK49825.1"/>
    </source>
</evidence>
<evidence type="ECO:0000256" key="3">
    <source>
        <dbReference type="ARBA" id="ARBA00022448"/>
    </source>
</evidence>
<evidence type="ECO:0000256" key="13">
    <source>
        <dbReference type="SAM" id="Phobius"/>
    </source>
</evidence>
<evidence type="ECO:0000256" key="4">
    <source>
        <dbReference type="ARBA" id="ARBA00022475"/>
    </source>
</evidence>
<evidence type="ECO:0000313" key="17">
    <source>
        <dbReference type="Proteomes" id="UP000295301"/>
    </source>
</evidence>
<dbReference type="Gene3D" id="2.40.128.110">
    <property type="entry name" value="Lipid/polyisoprenoid-binding, YceI-like"/>
    <property type="match status" value="1"/>
</dbReference>
<keyword evidence="9 13" id="KW-1133">Transmembrane helix</keyword>
<dbReference type="GO" id="GO:0009055">
    <property type="term" value="F:electron transfer activity"/>
    <property type="evidence" value="ECO:0007669"/>
    <property type="project" value="InterPro"/>
</dbReference>
<feature type="chain" id="PRO_5020476266" evidence="14">
    <location>
        <begin position="42"/>
        <end position="411"/>
    </location>
</feature>
<dbReference type="GO" id="GO:0022904">
    <property type="term" value="P:respiratory electron transport chain"/>
    <property type="evidence" value="ECO:0007669"/>
    <property type="project" value="InterPro"/>
</dbReference>
<evidence type="ECO:0000256" key="9">
    <source>
        <dbReference type="ARBA" id="ARBA00022989"/>
    </source>
</evidence>
<evidence type="ECO:0000256" key="2">
    <source>
        <dbReference type="ARBA" id="ARBA00004651"/>
    </source>
</evidence>
<organism evidence="16 17">
    <name type="scientific">Antarcticimicrobium luteum</name>
    <dbReference type="NCBI Taxonomy" id="2547397"/>
    <lineage>
        <taxon>Bacteria</taxon>
        <taxon>Pseudomonadati</taxon>
        <taxon>Pseudomonadota</taxon>
        <taxon>Alphaproteobacteria</taxon>
        <taxon>Rhodobacterales</taxon>
        <taxon>Paracoccaceae</taxon>
        <taxon>Antarcticimicrobium</taxon>
    </lineage>
</organism>
<dbReference type="GO" id="GO:0046872">
    <property type="term" value="F:metal ion binding"/>
    <property type="evidence" value="ECO:0007669"/>
    <property type="project" value="UniProtKB-KW"/>
</dbReference>
<dbReference type="OrthoDB" id="1247465at2"/>
<keyword evidence="14" id="KW-0732">Signal</keyword>
<dbReference type="InterPro" id="IPR016174">
    <property type="entry name" value="Di-haem_cyt_TM"/>
</dbReference>
<dbReference type="Gene3D" id="1.20.950.20">
    <property type="entry name" value="Transmembrane di-heme cytochromes, Chain C"/>
    <property type="match status" value="1"/>
</dbReference>
<dbReference type="Proteomes" id="UP000295301">
    <property type="component" value="Unassembled WGS sequence"/>
</dbReference>
<keyword evidence="5" id="KW-0349">Heme</keyword>
<protein>
    <submittedName>
        <fullName evidence="16">Cytochrome</fullName>
    </submittedName>
</protein>
<keyword evidence="3" id="KW-0813">Transport</keyword>
<keyword evidence="7" id="KW-0479">Metal-binding</keyword>
<feature type="transmembrane region" description="Helical" evidence="13">
    <location>
        <begin position="104"/>
        <end position="137"/>
    </location>
</feature>
<dbReference type="EMBL" id="SMUV01000060">
    <property type="protein sequence ID" value="TDK49825.1"/>
    <property type="molecule type" value="Genomic_DNA"/>
</dbReference>
<dbReference type="GO" id="GO:0020037">
    <property type="term" value="F:heme binding"/>
    <property type="evidence" value="ECO:0007669"/>
    <property type="project" value="TreeGrafter"/>
</dbReference>